<evidence type="ECO:0000256" key="2">
    <source>
        <dbReference type="PROSITE-ProRule" id="PRU00708"/>
    </source>
</evidence>
<feature type="repeat" description="PPR" evidence="2">
    <location>
        <begin position="277"/>
        <end position="311"/>
    </location>
</feature>
<dbReference type="InterPro" id="IPR002885">
    <property type="entry name" value="PPR_rpt"/>
</dbReference>
<reference evidence="3 4" key="1">
    <citation type="submission" date="2020-08" db="EMBL/GenBank/DDBJ databases">
        <title>Plant Genome Project.</title>
        <authorList>
            <person name="Zhang R.-G."/>
        </authorList>
    </citation>
    <scope>NUCLEOTIDE SEQUENCE [LARGE SCALE GENOMIC DNA]</scope>
    <source>
        <tissue evidence="3">Rhizome</tissue>
    </source>
</reference>
<keyword evidence="4" id="KW-1185">Reference proteome</keyword>
<keyword evidence="1" id="KW-0677">Repeat</keyword>
<dbReference type="Proteomes" id="UP000734854">
    <property type="component" value="Unassembled WGS sequence"/>
</dbReference>
<proteinExistence type="predicted"/>
<organism evidence="3 4">
    <name type="scientific">Zingiber officinale</name>
    <name type="common">Ginger</name>
    <name type="synonym">Amomum zingiber</name>
    <dbReference type="NCBI Taxonomy" id="94328"/>
    <lineage>
        <taxon>Eukaryota</taxon>
        <taxon>Viridiplantae</taxon>
        <taxon>Streptophyta</taxon>
        <taxon>Embryophyta</taxon>
        <taxon>Tracheophyta</taxon>
        <taxon>Spermatophyta</taxon>
        <taxon>Magnoliopsida</taxon>
        <taxon>Liliopsida</taxon>
        <taxon>Zingiberales</taxon>
        <taxon>Zingiberaceae</taxon>
        <taxon>Zingiber</taxon>
    </lineage>
</organism>
<name>A0A8J5H436_ZINOF</name>
<evidence type="ECO:0000313" key="4">
    <source>
        <dbReference type="Proteomes" id="UP000734854"/>
    </source>
</evidence>
<evidence type="ECO:0000313" key="3">
    <source>
        <dbReference type="EMBL" id="KAG6520267.1"/>
    </source>
</evidence>
<comment type="caution">
    <text evidence="3">The sequence shown here is derived from an EMBL/GenBank/DDBJ whole genome shotgun (WGS) entry which is preliminary data.</text>
</comment>
<dbReference type="GO" id="GO:0009451">
    <property type="term" value="P:RNA modification"/>
    <property type="evidence" value="ECO:0007669"/>
    <property type="project" value="InterPro"/>
</dbReference>
<evidence type="ECO:0008006" key="5">
    <source>
        <dbReference type="Google" id="ProtNLM"/>
    </source>
</evidence>
<dbReference type="PANTHER" id="PTHR47926:SF347">
    <property type="entry name" value="PENTATRICOPEPTIDE REPEAT-CONTAINING PROTEIN"/>
    <property type="match status" value="1"/>
</dbReference>
<dbReference type="Gene3D" id="1.25.40.10">
    <property type="entry name" value="Tetratricopeptide repeat domain"/>
    <property type="match status" value="2"/>
</dbReference>
<dbReference type="InterPro" id="IPR011990">
    <property type="entry name" value="TPR-like_helical_dom_sf"/>
</dbReference>
<gene>
    <name evidence="3" type="ORF">ZIOFF_017305</name>
</gene>
<dbReference type="GO" id="GO:0003723">
    <property type="term" value="F:RNA binding"/>
    <property type="evidence" value="ECO:0007669"/>
    <property type="project" value="InterPro"/>
</dbReference>
<protein>
    <recommendedName>
        <fullName evidence="5">Pentatricopeptide repeat-containing protein</fullName>
    </recommendedName>
</protein>
<sequence>MYPMQLSFQRFQADEQGWVDTIKSVRFGGAVRISTMDWLGQSQYLRQTVFWPSLSSAVSELLKQVIFSKHALVNMLVTYWSHFLDGTDEYLKSILYSTILCHSSSRNNCKGRVNIKYYIVPGYKKTGAAKSNKDRCADDKLKKMALRVIAESLSEEEIAGLKEAIPCDGHQQQRLVNDEILLAFNATTLLASNANFAPFNSHKPSERKTPTATFVHLFKASSRTVTPLLEAQSRHSVALKASLFYDDGVRLGLLNIYAKCGFFYTACKLFDEMRNRNVLSWTILISSHSRVGKFEDGINVFADMLADGVSPNCVSLSIVLKYCMDFVDLPKGKSIHGRALRNGIKFDVALQNSILDLYAKYGTLACTKNVFRLMREKDVILLNIMIGTYLRDGAVETAMSYSCLHPIKMIRVGTQSLIDKWSMVVV</sequence>
<dbReference type="Pfam" id="PF13041">
    <property type="entry name" value="PPR_2"/>
    <property type="match status" value="1"/>
</dbReference>
<dbReference type="PROSITE" id="PS51375">
    <property type="entry name" value="PPR"/>
    <property type="match status" value="1"/>
</dbReference>
<dbReference type="NCBIfam" id="TIGR00756">
    <property type="entry name" value="PPR"/>
    <property type="match status" value="1"/>
</dbReference>
<dbReference type="AlphaFoldDB" id="A0A8J5H436"/>
<dbReference type="PANTHER" id="PTHR47926">
    <property type="entry name" value="PENTATRICOPEPTIDE REPEAT-CONTAINING PROTEIN"/>
    <property type="match status" value="1"/>
</dbReference>
<dbReference type="EMBL" id="JACMSC010000005">
    <property type="protein sequence ID" value="KAG6520267.1"/>
    <property type="molecule type" value="Genomic_DNA"/>
</dbReference>
<evidence type="ECO:0000256" key="1">
    <source>
        <dbReference type="ARBA" id="ARBA00022737"/>
    </source>
</evidence>
<dbReference type="InterPro" id="IPR046960">
    <property type="entry name" value="PPR_At4g14850-like_plant"/>
</dbReference>
<accession>A0A8J5H436</accession>